<evidence type="ECO:0000313" key="3">
    <source>
        <dbReference type="Proteomes" id="UP000481861"/>
    </source>
</evidence>
<evidence type="ECO:0000256" key="1">
    <source>
        <dbReference type="SAM" id="MobiDB-lite"/>
    </source>
</evidence>
<reference evidence="2 3" key="1">
    <citation type="submission" date="2020-01" db="EMBL/GenBank/DDBJ databases">
        <authorList>
            <consortium name="DOE Joint Genome Institute"/>
            <person name="Haridas S."/>
            <person name="Albert R."/>
            <person name="Binder M."/>
            <person name="Bloem J."/>
            <person name="Labutti K."/>
            <person name="Salamov A."/>
            <person name="Andreopoulos B."/>
            <person name="Baker S.E."/>
            <person name="Barry K."/>
            <person name="Bills G."/>
            <person name="Bluhm B.H."/>
            <person name="Cannon C."/>
            <person name="Castanera R."/>
            <person name="Culley D.E."/>
            <person name="Daum C."/>
            <person name="Ezra D."/>
            <person name="Gonzalez J.B."/>
            <person name="Henrissat B."/>
            <person name="Kuo A."/>
            <person name="Liang C."/>
            <person name="Lipzen A."/>
            <person name="Lutzoni F."/>
            <person name="Magnuson J."/>
            <person name="Mondo S."/>
            <person name="Nolan M."/>
            <person name="Ohm R."/>
            <person name="Pangilinan J."/>
            <person name="Park H.-J.H."/>
            <person name="Ramirez L."/>
            <person name="Alfaro M."/>
            <person name="Sun H."/>
            <person name="Tritt A."/>
            <person name="Yoshinaga Y."/>
            <person name="Zwiers L.-H.L."/>
            <person name="Turgeon B.G."/>
            <person name="Goodwin S.B."/>
            <person name="Spatafora J.W."/>
            <person name="Crous P.W."/>
            <person name="Grigoriev I.V."/>
        </authorList>
    </citation>
    <scope>NUCLEOTIDE SEQUENCE [LARGE SCALE GENOMIC DNA]</scope>
    <source>
        <strain evidence="2 3">CBS 611.86</strain>
    </source>
</reference>
<organism evidence="2 3">
    <name type="scientific">Massariosphaeria phaeospora</name>
    <dbReference type="NCBI Taxonomy" id="100035"/>
    <lineage>
        <taxon>Eukaryota</taxon>
        <taxon>Fungi</taxon>
        <taxon>Dikarya</taxon>
        <taxon>Ascomycota</taxon>
        <taxon>Pezizomycotina</taxon>
        <taxon>Dothideomycetes</taxon>
        <taxon>Pleosporomycetidae</taxon>
        <taxon>Pleosporales</taxon>
        <taxon>Pleosporales incertae sedis</taxon>
        <taxon>Massariosphaeria</taxon>
    </lineage>
</organism>
<evidence type="ECO:0000313" key="2">
    <source>
        <dbReference type="EMBL" id="KAF2865083.1"/>
    </source>
</evidence>
<gene>
    <name evidence="2" type="ORF">BDV95DRAFT_508121</name>
</gene>
<proteinExistence type="predicted"/>
<protein>
    <submittedName>
        <fullName evidence="2">Uncharacterized protein</fullName>
    </submittedName>
</protein>
<feature type="compositionally biased region" description="Low complexity" evidence="1">
    <location>
        <begin position="158"/>
        <end position="175"/>
    </location>
</feature>
<feature type="compositionally biased region" description="Acidic residues" evidence="1">
    <location>
        <begin position="492"/>
        <end position="508"/>
    </location>
</feature>
<sequence length="535" mass="59560">MLELPLPSPRKHQRTEPPEQIGTSQPPLKKQRLNHSAGSPPPPAFWDNLTKLWLTKQALRELDRRNREAALSPPHLSRRPARPPLTRKFIAQQKAKYQAAHCTDYLSRCTPSILKHIREFARHGGPDLSDLRNCPEPTGRFDLTMSSSQSAQNRRRGSITTSSTRPTKNTTRTKSTGVYDRDFHQHLVDNGVYPDAYEYPDGSVSAEPNNLETLTRMLAQPRPSLSPSRFADREFREFRRADAHATKEKQVSESVIPIIEGKIGDARCRSGGIPFTNLDPLTDGTLKPGNPDIYYGARPEQLSRKVRDEFSNQIIPSTQHDLPTVPNFFVAAKGPDGSASVAKRQACYDGALGARGMHKLLSYGQGESVYNNAATITSIYYDGTLKMYTSHIAPPPSARDHPEYHMTQINTWGLTGNLEACRNGLSAYRNGRDWCKEQRDEAIRQADERANSIEADTPTNDAAASPALSFVTAVSETEAYTISQKSLTPLGEDSDGLDESDSSTEELADLTFPAKRTNKHLKQAQTRKRRIATDS</sequence>
<feature type="region of interest" description="Disordered" evidence="1">
    <location>
        <begin position="1"/>
        <end position="44"/>
    </location>
</feature>
<dbReference type="EMBL" id="JAADJZ010000037">
    <property type="protein sequence ID" value="KAF2865083.1"/>
    <property type="molecule type" value="Genomic_DNA"/>
</dbReference>
<comment type="caution">
    <text evidence="2">The sequence shown here is derived from an EMBL/GenBank/DDBJ whole genome shotgun (WGS) entry which is preliminary data.</text>
</comment>
<name>A0A7C8M406_9PLEO</name>
<accession>A0A7C8M406</accession>
<dbReference type="Proteomes" id="UP000481861">
    <property type="component" value="Unassembled WGS sequence"/>
</dbReference>
<dbReference type="OrthoDB" id="5336565at2759"/>
<dbReference type="AlphaFoldDB" id="A0A7C8M406"/>
<feature type="region of interest" description="Disordered" evidence="1">
    <location>
        <begin position="141"/>
        <end position="175"/>
    </location>
</feature>
<feature type="compositionally biased region" description="Basic residues" evidence="1">
    <location>
        <begin position="516"/>
        <end position="535"/>
    </location>
</feature>
<keyword evidence="3" id="KW-1185">Reference proteome</keyword>
<feature type="region of interest" description="Disordered" evidence="1">
    <location>
        <begin position="484"/>
        <end position="535"/>
    </location>
</feature>